<evidence type="ECO:0008006" key="6">
    <source>
        <dbReference type="Google" id="ProtNLM"/>
    </source>
</evidence>
<comment type="caution">
    <text evidence="4">The sequence shown here is derived from an EMBL/GenBank/DDBJ whole genome shotgun (WGS) entry which is preliminary data.</text>
</comment>
<dbReference type="PANTHER" id="PTHR34220">
    <property type="entry name" value="SENSOR HISTIDINE KINASE YPDA"/>
    <property type="match status" value="1"/>
</dbReference>
<dbReference type="Pfam" id="PF06580">
    <property type="entry name" value="His_kinase"/>
    <property type="match status" value="1"/>
</dbReference>
<dbReference type="AlphaFoldDB" id="A0A4V2J3S3"/>
<reference evidence="4 5" key="1">
    <citation type="submission" date="2019-02" db="EMBL/GenBank/DDBJ databases">
        <title>Paenibacillus sp. nov., isolated from surface-sterilized tissue of Thalictrum simplex L.</title>
        <authorList>
            <person name="Tuo L."/>
        </authorList>
    </citation>
    <scope>NUCLEOTIDE SEQUENCE [LARGE SCALE GENOMIC DNA]</scope>
    <source>
        <strain evidence="4 5">N2SHLJ1</strain>
    </source>
</reference>
<keyword evidence="1" id="KW-0812">Transmembrane</keyword>
<evidence type="ECO:0000313" key="4">
    <source>
        <dbReference type="EMBL" id="TBL75169.1"/>
    </source>
</evidence>
<dbReference type="InterPro" id="IPR036890">
    <property type="entry name" value="HATPase_C_sf"/>
</dbReference>
<proteinExistence type="predicted"/>
<dbReference type="Gene3D" id="3.30.565.10">
    <property type="entry name" value="Histidine kinase-like ATPase, C-terminal domain"/>
    <property type="match status" value="1"/>
</dbReference>
<organism evidence="4 5">
    <name type="scientific">Paenibacillus thalictri</name>
    <dbReference type="NCBI Taxonomy" id="2527873"/>
    <lineage>
        <taxon>Bacteria</taxon>
        <taxon>Bacillati</taxon>
        <taxon>Bacillota</taxon>
        <taxon>Bacilli</taxon>
        <taxon>Bacillales</taxon>
        <taxon>Paenibacillaceae</taxon>
        <taxon>Paenibacillus</taxon>
    </lineage>
</organism>
<evidence type="ECO:0000259" key="3">
    <source>
        <dbReference type="Pfam" id="PF06580"/>
    </source>
</evidence>
<keyword evidence="1" id="KW-0472">Membrane</keyword>
<accession>A0A4V2J3S3</accession>
<evidence type="ECO:0000256" key="1">
    <source>
        <dbReference type="SAM" id="Phobius"/>
    </source>
</evidence>
<dbReference type="GO" id="GO:0016020">
    <property type="term" value="C:membrane"/>
    <property type="evidence" value="ECO:0007669"/>
    <property type="project" value="InterPro"/>
</dbReference>
<dbReference type="Pfam" id="PF02518">
    <property type="entry name" value="HATPase_c"/>
    <property type="match status" value="1"/>
</dbReference>
<evidence type="ECO:0000259" key="2">
    <source>
        <dbReference type="Pfam" id="PF02518"/>
    </source>
</evidence>
<dbReference type="InterPro" id="IPR010559">
    <property type="entry name" value="Sig_transdc_His_kin_internal"/>
</dbReference>
<feature type="domain" description="Signal transduction histidine kinase internal region" evidence="3">
    <location>
        <begin position="368"/>
        <end position="448"/>
    </location>
</feature>
<feature type="transmembrane region" description="Helical" evidence="1">
    <location>
        <begin position="12"/>
        <end position="32"/>
    </location>
</feature>
<feature type="domain" description="Histidine kinase/HSP90-like ATPase" evidence="2">
    <location>
        <begin position="465"/>
        <end position="571"/>
    </location>
</feature>
<keyword evidence="5" id="KW-1185">Reference proteome</keyword>
<dbReference type="EMBL" id="SIRE01000018">
    <property type="protein sequence ID" value="TBL75169.1"/>
    <property type="molecule type" value="Genomic_DNA"/>
</dbReference>
<feature type="transmembrane region" description="Helical" evidence="1">
    <location>
        <begin position="282"/>
        <end position="301"/>
    </location>
</feature>
<dbReference type="RefSeq" id="WP_131016065.1">
    <property type="nucleotide sequence ID" value="NZ_SIRE01000018.1"/>
</dbReference>
<evidence type="ECO:0000313" key="5">
    <source>
        <dbReference type="Proteomes" id="UP000293142"/>
    </source>
</evidence>
<dbReference type="OrthoDB" id="1729609at2"/>
<name>A0A4V2J3S3_9BACL</name>
<dbReference type="PANTHER" id="PTHR34220:SF7">
    <property type="entry name" value="SENSOR HISTIDINE KINASE YPDA"/>
    <property type="match status" value="1"/>
</dbReference>
<dbReference type="InterPro" id="IPR050640">
    <property type="entry name" value="Bact_2-comp_sensor_kinase"/>
</dbReference>
<gene>
    <name evidence="4" type="ORF">EYB31_24520</name>
</gene>
<dbReference type="GO" id="GO:0000155">
    <property type="term" value="F:phosphorelay sensor kinase activity"/>
    <property type="evidence" value="ECO:0007669"/>
    <property type="project" value="InterPro"/>
</dbReference>
<dbReference type="InterPro" id="IPR003594">
    <property type="entry name" value="HATPase_dom"/>
</dbReference>
<sequence>MLTKFFIKNFMTFIIAVSIPVLIFSLMVMYVFQNSLKEDIDTNTHKALNTSKETIELIFSDMNSMKILIDYNPQLSLPLFRVLSTDQVTHEDTTALKLIRPSLKSSSYSRLYINSIYVKVGDSKYFLANGDKESITEYYDTAWYDSFKKQSQDTMLWTEKRRINDLDIVSIYQRTKLNGVIVINVRQEYFNNMLDSITSYDDQYLTVLNEKGEMLFSNKDVGQLSESISGDSHTDESSLFAELLQSDRYRVVEMASEQYNFKYVSIIPTSTIYSSALLIIKLTLYSAIVSLLISSLLAYYFSNRNYRQIANILKIFKLAKAGMTLPNVVEKKKNDVYSLILNDTINSFVNQSNMNLQLSERKYRQVLAELTALQYQINPHFLFNTLQSINFEVLNITQRPSFANTMIEQLSEILRYSLDSPLHMVTIREEIEITKKYIDIQRYRFDDTFKVTWTYEQDVLECSTIRLLLQPIIENSVHYGVCKEGGYCHITIRRVGDDIEFEVTDNGPGMSEQRLDEVAASLESEHDYGISEHIGLRNIHSRLRLKYGDEYKLSIRSNPGEGVTVTFRIKSQETRSLSES</sequence>
<keyword evidence="1" id="KW-1133">Transmembrane helix</keyword>
<dbReference type="SUPFAM" id="SSF55874">
    <property type="entry name" value="ATPase domain of HSP90 chaperone/DNA topoisomerase II/histidine kinase"/>
    <property type="match status" value="1"/>
</dbReference>
<dbReference type="Proteomes" id="UP000293142">
    <property type="component" value="Unassembled WGS sequence"/>
</dbReference>
<protein>
    <recommendedName>
        <fullName evidence="6">Sensor histidine kinase</fullName>
    </recommendedName>
</protein>